<protein>
    <recommendedName>
        <fullName evidence="3">SHSP domain-containing protein</fullName>
    </recommendedName>
</protein>
<dbReference type="OrthoDB" id="189458at2"/>
<evidence type="ECO:0000256" key="2">
    <source>
        <dbReference type="RuleBase" id="RU003616"/>
    </source>
</evidence>
<dbReference type="AlphaFoldDB" id="A0A0B5FS67"/>
<dbReference type="CDD" id="cd06464">
    <property type="entry name" value="ACD_sHsps-like"/>
    <property type="match status" value="1"/>
</dbReference>
<dbReference type="EMBL" id="CP010311">
    <property type="protein sequence ID" value="AJF07499.1"/>
    <property type="molecule type" value="Genomic_DNA"/>
</dbReference>
<dbReference type="STRING" id="483547.GSUB_14405"/>
<organism evidence="4 5">
    <name type="scientific">Geoalkalibacter subterraneus</name>
    <dbReference type="NCBI Taxonomy" id="483547"/>
    <lineage>
        <taxon>Bacteria</taxon>
        <taxon>Pseudomonadati</taxon>
        <taxon>Thermodesulfobacteriota</taxon>
        <taxon>Desulfuromonadia</taxon>
        <taxon>Desulfuromonadales</taxon>
        <taxon>Geoalkalibacteraceae</taxon>
        <taxon>Geoalkalibacter</taxon>
    </lineage>
</organism>
<dbReference type="PANTHER" id="PTHR11527">
    <property type="entry name" value="HEAT-SHOCK PROTEIN 20 FAMILY MEMBER"/>
    <property type="match status" value="1"/>
</dbReference>
<name>A0A0B5FS67_9BACT</name>
<evidence type="ECO:0000259" key="3">
    <source>
        <dbReference type="PROSITE" id="PS01031"/>
    </source>
</evidence>
<dbReference type="Proteomes" id="UP000035036">
    <property type="component" value="Chromosome"/>
</dbReference>
<proteinExistence type="inferred from homology"/>
<dbReference type="KEGG" id="gsb:GSUB_14405"/>
<dbReference type="PROSITE" id="PS01031">
    <property type="entry name" value="SHSP"/>
    <property type="match status" value="1"/>
</dbReference>
<evidence type="ECO:0000256" key="1">
    <source>
        <dbReference type="PROSITE-ProRule" id="PRU00285"/>
    </source>
</evidence>
<sequence length="149" mass="16822">MLTNSLFRELENLRREIDDAFRGVRPAAGLFSPDFLPGLGLANYPQVNLREDENAFYLEALVPGVEPEDLDLSVMNRTLTLSGERRESEYKDASCHRNERGSGRFLRTIELPSEVENEAIKAEYRNGVLRVTLPKAESAKPRKITVKAS</sequence>
<dbReference type="InterPro" id="IPR031107">
    <property type="entry name" value="Small_HSP"/>
</dbReference>
<dbReference type="SUPFAM" id="SSF49764">
    <property type="entry name" value="HSP20-like chaperones"/>
    <property type="match status" value="1"/>
</dbReference>
<accession>A0A0B5FS67</accession>
<evidence type="ECO:0000313" key="4">
    <source>
        <dbReference type="EMBL" id="AJF07499.1"/>
    </source>
</evidence>
<feature type="domain" description="SHSP" evidence="3">
    <location>
        <begin position="38"/>
        <end position="149"/>
    </location>
</feature>
<keyword evidence="5" id="KW-1185">Reference proteome</keyword>
<dbReference type="RefSeq" id="WP_040201409.1">
    <property type="nucleotide sequence ID" value="NZ_CP010311.1"/>
</dbReference>
<dbReference type="Pfam" id="PF00011">
    <property type="entry name" value="HSP20"/>
    <property type="match status" value="1"/>
</dbReference>
<evidence type="ECO:0000313" key="5">
    <source>
        <dbReference type="Proteomes" id="UP000035036"/>
    </source>
</evidence>
<reference evidence="4 5" key="1">
    <citation type="journal article" date="2015" name="Genome Announc.">
        <title>Genomes of Geoalkalibacter ferrihydriticus Z-0531T and Geoalkalibacter subterraneus Red1T, Two Haloalkaliphilic Metal-Reducing Deltaproteobacteria.</title>
        <authorList>
            <person name="Badalamenti J.P."/>
            <person name="Krajmalnik-Brown R."/>
            <person name="Torres C.I."/>
            <person name="Bond D.R."/>
        </authorList>
    </citation>
    <scope>NUCLEOTIDE SEQUENCE [LARGE SCALE GENOMIC DNA]</scope>
    <source>
        <strain evidence="4 5">Red1</strain>
    </source>
</reference>
<dbReference type="InterPro" id="IPR008978">
    <property type="entry name" value="HSP20-like_chaperone"/>
</dbReference>
<comment type="similarity">
    <text evidence="1 2">Belongs to the small heat shock protein (HSP20) family.</text>
</comment>
<dbReference type="HOGENOM" id="CLU_046737_12_1_7"/>
<gene>
    <name evidence="4" type="ORF">GSUB_14405</name>
</gene>
<dbReference type="Gene3D" id="2.60.40.790">
    <property type="match status" value="1"/>
</dbReference>
<dbReference type="InterPro" id="IPR002068">
    <property type="entry name" value="A-crystallin/Hsp20_dom"/>
</dbReference>